<dbReference type="EMBL" id="JAALFG010000004">
    <property type="protein sequence ID" value="NGP18918.1"/>
    <property type="molecule type" value="Genomic_DNA"/>
</dbReference>
<organism evidence="1 2">
    <name type="scientific">Devosia aurantiaca</name>
    <dbReference type="NCBI Taxonomy" id="2714858"/>
    <lineage>
        <taxon>Bacteria</taxon>
        <taxon>Pseudomonadati</taxon>
        <taxon>Pseudomonadota</taxon>
        <taxon>Alphaproteobacteria</taxon>
        <taxon>Hyphomicrobiales</taxon>
        <taxon>Devosiaceae</taxon>
        <taxon>Devosia</taxon>
    </lineage>
</organism>
<keyword evidence="2" id="KW-1185">Reference proteome</keyword>
<gene>
    <name evidence="1" type="ORF">G5575_15785</name>
</gene>
<proteinExistence type="predicted"/>
<sequence>MTPAEAIAMLDKQIAEHGQTVKLKRGTTGPHETQAFVRGFKASEIAGLLQQGDRQVVVSPSGLGSFGVPEAQDKISIAGSAATVQSVESVRIGDVLVRLNLVVRG</sequence>
<accession>A0A6M1SNZ0</accession>
<evidence type="ECO:0000313" key="2">
    <source>
        <dbReference type="Proteomes" id="UP000474802"/>
    </source>
</evidence>
<dbReference type="AlphaFoldDB" id="A0A6M1SNZ0"/>
<dbReference type="Proteomes" id="UP000474802">
    <property type="component" value="Unassembled WGS sequence"/>
</dbReference>
<protein>
    <submittedName>
        <fullName evidence="1">Uncharacterized protein</fullName>
    </submittedName>
</protein>
<evidence type="ECO:0000313" key="1">
    <source>
        <dbReference type="EMBL" id="NGP18918.1"/>
    </source>
</evidence>
<reference evidence="1 2" key="1">
    <citation type="submission" date="2020-02" db="EMBL/GenBank/DDBJ databases">
        <authorList>
            <person name="Khan S.A."/>
            <person name="Jeon C.O."/>
            <person name="Chun B.H."/>
        </authorList>
    </citation>
    <scope>NUCLEOTIDE SEQUENCE [LARGE SCALE GENOMIC DNA]</scope>
    <source>
        <strain evidence="1 2">H239</strain>
    </source>
</reference>
<name>A0A6M1SNZ0_9HYPH</name>
<comment type="caution">
    <text evidence="1">The sequence shown here is derived from an EMBL/GenBank/DDBJ whole genome shotgun (WGS) entry which is preliminary data.</text>
</comment>
<reference evidence="1 2" key="2">
    <citation type="submission" date="2020-03" db="EMBL/GenBank/DDBJ databases">
        <title>Devosia chinhatensis sp. nov., isolated from a hexachlorocyclohexane (HCH) dump site in India.</title>
        <authorList>
            <person name="Kumar M."/>
            <person name="Lal R."/>
        </authorList>
    </citation>
    <scope>NUCLEOTIDE SEQUENCE [LARGE SCALE GENOMIC DNA]</scope>
    <source>
        <strain evidence="1 2">H239</strain>
    </source>
</reference>
<dbReference type="RefSeq" id="WP_164535179.1">
    <property type="nucleotide sequence ID" value="NZ_JAALFG010000004.1"/>
</dbReference>